<sequence>MKVWMVAVLSILLAACGAKSHYKVTSPDGDLTLTLTQASDGSALYEVAQHGQPVLMPSPLGLTLSSGDFTRELTVEAAGEPTLVKEHYTMVQGKQQDINYLAREQRFAVSNADGQVLQVVFRVSDDGVALQYRIANPSDQAISVTDELTGFALPKATKAWLQPVALAQTGYKKTNPSYEEHYQMGIDAGTASPTEAGWVFPALFKTPGAWVLITEAGMDGDFHASRLQQHSDNGVYRIGQPMQPEVTAGGACMANARGDFHSPWRIITLGDLATVTQSTLGTDLADPAVDDMAWVKPGVASWSWALLKDDSVNFDTTKDFIDYAADMGWQYTLIDADWDKKIGWDKLATLVDYAAKKDVGILVWYNSSGAWNETVYSPKSALLSAADREREFSRLEKIGVKGVKIDFFPGDGQSVMAYYNDLARDAAKHHLLLNYHGSSLPRGLHRTYPNLMTMEAVHGFEMITFMQNSADLAPSHMAMLPYTRNVFDPMDFTPTTFGEIPNIERRTTNGFELALPVLFTSGIQHIAETPDNMATVPAYVKGFMRGLPVLWDESRFVMGFPGQSAVFARRKGSTWYVAGINGDDRAKNMTLNLDFIAGKTGVLITDGKTPRSFSRFSITASNELELPVKAHGGFVMTFNTGQ</sequence>
<dbReference type="Pfam" id="PF14509">
    <property type="entry name" value="GH97_C"/>
    <property type="match status" value="1"/>
</dbReference>
<dbReference type="Gene3D" id="2.70.98.10">
    <property type="match status" value="1"/>
</dbReference>
<dbReference type="InterPro" id="IPR029486">
    <property type="entry name" value="GH97_N"/>
</dbReference>
<evidence type="ECO:0000259" key="4">
    <source>
        <dbReference type="Pfam" id="PF10566"/>
    </source>
</evidence>
<accession>A0ABV7HUZ6</accession>
<dbReference type="EMBL" id="JBHRTL010000031">
    <property type="protein sequence ID" value="MFC3156598.1"/>
    <property type="molecule type" value="Genomic_DNA"/>
</dbReference>
<dbReference type="InterPro" id="IPR052720">
    <property type="entry name" value="Glycosyl_hydrolase_97"/>
</dbReference>
<feature type="domain" description="Glycosyl-hydrolase 97 C-terminal oligomerisation" evidence="6">
    <location>
        <begin position="551"/>
        <end position="638"/>
    </location>
</feature>
<keyword evidence="8" id="KW-1185">Reference proteome</keyword>
<dbReference type="PROSITE" id="PS51257">
    <property type="entry name" value="PROKAR_LIPOPROTEIN"/>
    <property type="match status" value="1"/>
</dbReference>
<evidence type="ECO:0000259" key="5">
    <source>
        <dbReference type="Pfam" id="PF14508"/>
    </source>
</evidence>
<dbReference type="SUPFAM" id="SSF51445">
    <property type="entry name" value="(Trans)glycosidases"/>
    <property type="match status" value="1"/>
</dbReference>
<dbReference type="InterPro" id="IPR013780">
    <property type="entry name" value="Glyco_hydro_b"/>
</dbReference>
<evidence type="ECO:0000256" key="2">
    <source>
        <dbReference type="ARBA" id="ARBA00023295"/>
    </source>
</evidence>
<protein>
    <submittedName>
        <fullName evidence="7">Glycoside hydrolase family 97 catalytic domain-containing protein</fullName>
    </submittedName>
</protein>
<evidence type="ECO:0000256" key="1">
    <source>
        <dbReference type="ARBA" id="ARBA00022801"/>
    </source>
</evidence>
<evidence type="ECO:0000256" key="3">
    <source>
        <dbReference type="SAM" id="SignalP"/>
    </source>
</evidence>
<keyword evidence="2" id="KW-0326">Glycosidase</keyword>
<dbReference type="Proteomes" id="UP001595548">
    <property type="component" value="Unassembled WGS sequence"/>
</dbReference>
<evidence type="ECO:0000313" key="8">
    <source>
        <dbReference type="Proteomes" id="UP001595548"/>
    </source>
</evidence>
<comment type="caution">
    <text evidence="7">The sequence shown here is derived from an EMBL/GenBank/DDBJ whole genome shotgun (WGS) entry which is preliminary data.</text>
</comment>
<dbReference type="InterPro" id="IPR017853">
    <property type="entry name" value="GH"/>
</dbReference>
<dbReference type="InterPro" id="IPR014718">
    <property type="entry name" value="GH-type_carb-bd"/>
</dbReference>
<dbReference type="PANTHER" id="PTHR35803:SF2">
    <property type="entry name" value="RETAINING ALPHA-GALACTOSIDASE"/>
    <property type="match status" value="1"/>
</dbReference>
<feature type="chain" id="PRO_5046279834" evidence="3">
    <location>
        <begin position="21"/>
        <end position="642"/>
    </location>
</feature>
<reference evidence="8" key="1">
    <citation type="journal article" date="2019" name="Int. J. Syst. Evol. Microbiol.">
        <title>The Global Catalogue of Microorganisms (GCM) 10K type strain sequencing project: providing services to taxonomists for standard genome sequencing and annotation.</title>
        <authorList>
            <consortium name="The Broad Institute Genomics Platform"/>
            <consortium name="The Broad Institute Genome Sequencing Center for Infectious Disease"/>
            <person name="Wu L."/>
            <person name="Ma J."/>
        </authorList>
    </citation>
    <scope>NUCLEOTIDE SEQUENCE [LARGE SCALE GENOMIC DNA]</scope>
    <source>
        <strain evidence="8">KCTC 52141</strain>
    </source>
</reference>
<dbReference type="Gene3D" id="2.60.40.1180">
    <property type="entry name" value="Golgi alpha-mannosidase II"/>
    <property type="match status" value="1"/>
</dbReference>
<proteinExistence type="predicted"/>
<dbReference type="Pfam" id="PF14508">
    <property type="entry name" value="GH97_N"/>
    <property type="match status" value="1"/>
</dbReference>
<keyword evidence="1 7" id="KW-0378">Hydrolase</keyword>
<feature type="domain" description="Glycosyl-hydrolase 97 catalytic" evidence="4">
    <location>
        <begin position="302"/>
        <end position="457"/>
    </location>
</feature>
<feature type="signal peptide" evidence="3">
    <location>
        <begin position="1"/>
        <end position="20"/>
    </location>
</feature>
<dbReference type="Gene3D" id="3.20.20.70">
    <property type="entry name" value="Aldolase class I"/>
    <property type="match status" value="1"/>
</dbReference>
<evidence type="ECO:0000313" key="7">
    <source>
        <dbReference type="EMBL" id="MFC3156598.1"/>
    </source>
</evidence>
<dbReference type="RefSeq" id="WP_382417900.1">
    <property type="nucleotide sequence ID" value="NZ_AP031500.1"/>
</dbReference>
<name>A0ABV7HUZ6_9GAMM</name>
<dbReference type="InterPro" id="IPR013785">
    <property type="entry name" value="Aldolase_TIM"/>
</dbReference>
<gene>
    <name evidence="7" type="ORF">ACFOEB_15410</name>
</gene>
<dbReference type="Pfam" id="PF10566">
    <property type="entry name" value="Glyco_hydro_97"/>
    <property type="match status" value="1"/>
</dbReference>
<dbReference type="GO" id="GO:0016787">
    <property type="term" value="F:hydrolase activity"/>
    <property type="evidence" value="ECO:0007669"/>
    <property type="project" value="UniProtKB-KW"/>
</dbReference>
<organism evidence="7 8">
    <name type="scientific">Gilvimarinus japonicus</name>
    <dbReference type="NCBI Taxonomy" id="1796469"/>
    <lineage>
        <taxon>Bacteria</taxon>
        <taxon>Pseudomonadati</taxon>
        <taxon>Pseudomonadota</taxon>
        <taxon>Gammaproteobacteria</taxon>
        <taxon>Cellvibrionales</taxon>
        <taxon>Cellvibrionaceae</taxon>
        <taxon>Gilvimarinus</taxon>
    </lineage>
</organism>
<feature type="domain" description="Glycosyl-hydrolase 97 N-terminal" evidence="5">
    <location>
        <begin position="24"/>
        <end position="287"/>
    </location>
</feature>
<dbReference type="InterPro" id="IPR029483">
    <property type="entry name" value="GH97_C"/>
</dbReference>
<dbReference type="PANTHER" id="PTHR35803">
    <property type="entry name" value="GLUCAN 1,4-ALPHA-GLUCOSIDASE SUSB-RELATED"/>
    <property type="match status" value="1"/>
</dbReference>
<evidence type="ECO:0000259" key="6">
    <source>
        <dbReference type="Pfam" id="PF14509"/>
    </source>
</evidence>
<keyword evidence="3" id="KW-0732">Signal</keyword>
<dbReference type="InterPro" id="IPR019563">
    <property type="entry name" value="GH97_catalytic"/>
</dbReference>